<keyword evidence="3" id="KW-1185">Reference proteome</keyword>
<accession>A0ABM9LL14</accession>
<feature type="signal peptide" evidence="1">
    <location>
        <begin position="1"/>
        <end position="23"/>
    </location>
</feature>
<dbReference type="InterPro" id="IPR049934">
    <property type="entry name" value="GjpA-like"/>
</dbReference>
<evidence type="ECO:0000256" key="1">
    <source>
        <dbReference type="SAM" id="SignalP"/>
    </source>
</evidence>
<dbReference type="EMBL" id="OY726394">
    <property type="protein sequence ID" value="CAJ1500851.1"/>
    <property type="molecule type" value="Genomic_DNA"/>
</dbReference>
<evidence type="ECO:0000313" key="3">
    <source>
        <dbReference type="Proteomes" id="UP001190336"/>
    </source>
</evidence>
<name>A0ABM9LL14_9MYCO</name>
<evidence type="ECO:0000313" key="2">
    <source>
        <dbReference type="EMBL" id="CAJ1500851.1"/>
    </source>
</evidence>
<sequence length="359" mass="36427">MSRTIAAPWVAAGIALVGAGAIAATPATAPLAALSDLQSRAVQLTASWDDVLATAQANAADIQDHFSAAPFPALQQQLANQIGYIQGLLDGSLKFSDVTDDIQNHVNALFGTPATDDTPATPGALFGPFLPGVDSDILYPSLDSTVNSTGTGLFDVVFLNHQFLIQILFDDGGVPRIVEALGLDASALPLAEALINFASSPLSGILMGEIGTALSPVLQFSDDINVISEAMASGDTDAALQALTDMPANLVNAYLNGYGTVDLMPLLDELGIDLPPLEIVAGLPTDLTGLSLELGGLFSSGGGSIVDALGIVADGGEGIGVMDLPGLAVGPLAAMVEFGQSIAMALGWDGSGDILGDLF</sequence>
<dbReference type="Proteomes" id="UP001190336">
    <property type="component" value="Chromosome"/>
</dbReference>
<dbReference type="NCBIfam" id="NF033942">
    <property type="entry name" value="GjpA"/>
    <property type="match status" value="1"/>
</dbReference>
<feature type="chain" id="PRO_5046493438" evidence="1">
    <location>
        <begin position="24"/>
        <end position="359"/>
    </location>
</feature>
<organism evidence="2 3">
    <name type="scientific">[Mycobacterium] kokjensenii</name>
    <dbReference type="NCBI Taxonomy" id="3064287"/>
    <lineage>
        <taxon>Bacteria</taxon>
        <taxon>Bacillati</taxon>
        <taxon>Actinomycetota</taxon>
        <taxon>Actinomycetes</taxon>
        <taxon>Mycobacteriales</taxon>
        <taxon>Mycobacteriaceae</taxon>
        <taxon>Mycolicibacter</taxon>
    </lineage>
</organism>
<protein>
    <submittedName>
        <fullName evidence="2">Outer membrane porin GjpA</fullName>
    </submittedName>
</protein>
<keyword evidence="1" id="KW-0732">Signal</keyword>
<proteinExistence type="predicted"/>
<dbReference type="RefSeq" id="WP_308473301.1">
    <property type="nucleotide sequence ID" value="NZ_OY726394.1"/>
</dbReference>
<gene>
    <name evidence="2" type="primary">gjpA</name>
    <name evidence="2" type="ORF">MU0083_002535</name>
</gene>
<reference evidence="2 3" key="1">
    <citation type="submission" date="2023-08" db="EMBL/GenBank/DDBJ databases">
        <authorList>
            <person name="Folkvardsen B D."/>
            <person name="Norman A."/>
        </authorList>
    </citation>
    <scope>NUCLEOTIDE SEQUENCE [LARGE SCALE GENOMIC DNA]</scope>
    <source>
        <strain evidence="2 3">Mu0083</strain>
    </source>
</reference>